<reference evidence="1 2" key="1">
    <citation type="submission" date="2019-10" db="EMBL/GenBank/DDBJ databases">
        <authorList>
            <person name="Palmer J.M."/>
        </authorList>
    </citation>
    <scope>NUCLEOTIDE SEQUENCE [LARGE SCALE GENOMIC DNA]</scope>
    <source>
        <strain evidence="1 2">TWF506</strain>
    </source>
</reference>
<protein>
    <submittedName>
        <fullName evidence="1">Uncharacterized protein</fullName>
    </submittedName>
</protein>
<evidence type="ECO:0000313" key="2">
    <source>
        <dbReference type="Proteomes" id="UP001307849"/>
    </source>
</evidence>
<dbReference type="EMBL" id="JAVHJM010000001">
    <property type="protein sequence ID" value="KAK6521460.1"/>
    <property type="molecule type" value="Genomic_DNA"/>
</dbReference>
<gene>
    <name evidence="1" type="ORF">TWF506_001673</name>
</gene>
<name>A0AAN8S5L3_9PEZI</name>
<keyword evidence="2" id="KW-1185">Reference proteome</keyword>
<proteinExistence type="predicted"/>
<sequence>MTIPDIVRNINGNQCLKRMFELRLALEHLPADTALKDNFYAIMRDIKDQKITSFPPNMGYLYREGVMVYGRSISVREREMILKHIRLEGLGGCWWETGPNPADLLRATAPAAENRMNSNPEADPGFAFCFDVTQTLQGGLLDTQRFE</sequence>
<comment type="caution">
    <text evidence="1">The sequence shown here is derived from an EMBL/GenBank/DDBJ whole genome shotgun (WGS) entry which is preliminary data.</text>
</comment>
<dbReference type="Proteomes" id="UP001307849">
    <property type="component" value="Unassembled WGS sequence"/>
</dbReference>
<evidence type="ECO:0000313" key="1">
    <source>
        <dbReference type="EMBL" id="KAK6521460.1"/>
    </source>
</evidence>
<accession>A0AAN8S5L3</accession>
<dbReference type="AlphaFoldDB" id="A0AAN8S5L3"/>
<organism evidence="1 2">
    <name type="scientific">Arthrobotrys conoides</name>
    <dbReference type="NCBI Taxonomy" id="74498"/>
    <lineage>
        <taxon>Eukaryota</taxon>
        <taxon>Fungi</taxon>
        <taxon>Dikarya</taxon>
        <taxon>Ascomycota</taxon>
        <taxon>Pezizomycotina</taxon>
        <taxon>Orbiliomycetes</taxon>
        <taxon>Orbiliales</taxon>
        <taxon>Orbiliaceae</taxon>
        <taxon>Arthrobotrys</taxon>
    </lineage>
</organism>